<dbReference type="GO" id="GO:0015630">
    <property type="term" value="C:microtubule cytoskeleton"/>
    <property type="evidence" value="ECO:0007669"/>
    <property type="project" value="UniProtKB-ARBA"/>
</dbReference>
<dbReference type="GO" id="GO:0005930">
    <property type="term" value="C:axoneme"/>
    <property type="evidence" value="ECO:0007669"/>
    <property type="project" value="UniProtKB-SubCell"/>
</dbReference>
<dbReference type="EMBL" id="OW240916">
    <property type="protein sequence ID" value="CAH2293517.1"/>
    <property type="molecule type" value="Genomic_DNA"/>
</dbReference>
<comment type="similarity">
    <text evidence="6">Belongs to the CIMIP2 family.</text>
</comment>
<dbReference type="PANTHER" id="PTHR22146:SF8">
    <property type="entry name" value="PROTEIN FAM166B"/>
    <property type="match status" value="1"/>
</dbReference>
<evidence type="ECO:0000256" key="1">
    <source>
        <dbReference type="ARBA" id="ARBA00004430"/>
    </source>
</evidence>
<dbReference type="PANTHER" id="PTHR22146">
    <property type="entry name" value="CAT EYE SYNDROME CRITICAL REGION PROTEIN 6"/>
    <property type="match status" value="1"/>
</dbReference>
<evidence type="ECO:0000256" key="4">
    <source>
        <dbReference type="ARBA" id="ARBA00023273"/>
    </source>
</evidence>
<gene>
    <name evidence="9" type="ORF">PECUL_23A002857</name>
</gene>
<evidence type="ECO:0000256" key="5">
    <source>
        <dbReference type="ARBA" id="ARBA00035003"/>
    </source>
</evidence>
<evidence type="ECO:0000313" key="10">
    <source>
        <dbReference type="Proteomes" id="UP001295444"/>
    </source>
</evidence>
<accession>A0AAD1S697</accession>
<dbReference type="Proteomes" id="UP001295444">
    <property type="component" value="Chromosome 05"/>
</dbReference>
<evidence type="ECO:0000313" key="9">
    <source>
        <dbReference type="EMBL" id="CAH2293517.1"/>
    </source>
</evidence>
<keyword evidence="10" id="KW-1185">Reference proteome</keyword>
<comment type="function">
    <text evidence="5">Microtubule inner protein (MIP) part of the dynein-decorated doublet microtubules (DMTs) in cilia axoneme, which is required for motile cilia beating.</text>
</comment>
<feature type="domain" description="Ciliary microtubule inner protein 2A-C-like" evidence="8">
    <location>
        <begin position="17"/>
        <end position="48"/>
    </location>
</feature>
<comment type="subcellular location">
    <subcellularLocation>
        <location evidence="1">Cytoplasm</location>
        <location evidence="1">Cytoskeleton</location>
        <location evidence="1">Cilium axoneme</location>
    </subcellularLocation>
</comment>
<evidence type="ECO:0000259" key="8">
    <source>
        <dbReference type="Pfam" id="PF10629"/>
    </source>
</evidence>
<protein>
    <recommendedName>
        <fullName evidence="7">Ciliary microtubule inner protein 2B</fullName>
    </recommendedName>
</protein>
<organism evidence="9 10">
    <name type="scientific">Pelobates cultripes</name>
    <name type="common">Western spadefoot toad</name>
    <dbReference type="NCBI Taxonomy" id="61616"/>
    <lineage>
        <taxon>Eukaryota</taxon>
        <taxon>Metazoa</taxon>
        <taxon>Chordata</taxon>
        <taxon>Craniata</taxon>
        <taxon>Vertebrata</taxon>
        <taxon>Euteleostomi</taxon>
        <taxon>Amphibia</taxon>
        <taxon>Batrachia</taxon>
        <taxon>Anura</taxon>
        <taxon>Pelobatoidea</taxon>
        <taxon>Pelobatidae</taxon>
        <taxon>Pelobates</taxon>
    </lineage>
</organism>
<evidence type="ECO:0000256" key="7">
    <source>
        <dbReference type="ARBA" id="ARBA00041163"/>
    </source>
</evidence>
<keyword evidence="3" id="KW-0206">Cytoskeleton</keyword>
<feature type="domain" description="Ciliary microtubule inner protein 2A-C-like" evidence="8">
    <location>
        <begin position="219"/>
        <end position="244"/>
    </location>
</feature>
<evidence type="ECO:0000256" key="3">
    <source>
        <dbReference type="ARBA" id="ARBA00023212"/>
    </source>
</evidence>
<dbReference type="Pfam" id="PF10629">
    <property type="entry name" value="CMI2B-like"/>
    <property type="match status" value="2"/>
</dbReference>
<proteinExistence type="inferred from homology"/>
<dbReference type="InterPro" id="IPR018902">
    <property type="entry name" value="CMI2A-C-like_dom"/>
</dbReference>
<dbReference type="AlphaFoldDB" id="A0AAD1S697"/>
<sequence length="261" mass="30071">MPAILPQLPESMFTTYDPKYTPGYTSYVPKLRSDIGKIYGNATLRYLDYEPGLKKGHRLSFTTWDDRHSSLSAQSKRREFGDLQKKPFQRYVENVNRKNGFLHDFTQMKHTYDGNPRMSSAIHTVEETKHELNKPLQWTQSDTNRYGSERHGLEQWDPRSNGICEQRASSSCPLPYEDIKMRTCLEKKVKEKEPSLNASKTSVYLQKRLGKIIYRADSGLLPNYSGYTPGQMFAIGNTWGRSTMNAVGKIHVQPFLFTSLI</sequence>
<keyword evidence="4" id="KW-0966">Cell projection</keyword>
<name>A0AAD1S697_PELCU</name>
<reference evidence="9" key="1">
    <citation type="submission" date="2022-03" db="EMBL/GenBank/DDBJ databases">
        <authorList>
            <person name="Alioto T."/>
            <person name="Alioto T."/>
            <person name="Gomez Garrido J."/>
        </authorList>
    </citation>
    <scope>NUCLEOTIDE SEQUENCE</scope>
</reference>
<keyword evidence="2" id="KW-0963">Cytoplasm</keyword>
<evidence type="ECO:0000256" key="6">
    <source>
        <dbReference type="ARBA" id="ARBA00035661"/>
    </source>
</evidence>
<evidence type="ECO:0000256" key="2">
    <source>
        <dbReference type="ARBA" id="ARBA00022490"/>
    </source>
</evidence>